<dbReference type="PANTHER" id="PTHR45436">
    <property type="entry name" value="SENSOR HISTIDINE KINASE YKOH"/>
    <property type="match status" value="1"/>
</dbReference>
<dbReference type="SMART" id="SM00387">
    <property type="entry name" value="HATPase_c"/>
    <property type="match status" value="1"/>
</dbReference>
<comment type="subcellular location">
    <subcellularLocation>
        <location evidence="2">Membrane</location>
    </subcellularLocation>
</comment>
<evidence type="ECO:0000256" key="10">
    <source>
        <dbReference type="ARBA" id="ARBA00023136"/>
    </source>
</evidence>
<dbReference type="SMART" id="SM00304">
    <property type="entry name" value="HAMP"/>
    <property type="match status" value="1"/>
</dbReference>
<evidence type="ECO:0000256" key="5">
    <source>
        <dbReference type="ARBA" id="ARBA00022679"/>
    </source>
</evidence>
<dbReference type="InterPro" id="IPR036890">
    <property type="entry name" value="HATPase_C_sf"/>
</dbReference>
<dbReference type="InterPro" id="IPR003661">
    <property type="entry name" value="HisK_dim/P_dom"/>
</dbReference>
<dbReference type="Proteomes" id="UP000540556">
    <property type="component" value="Unassembled WGS sequence"/>
</dbReference>
<keyword evidence="9" id="KW-0902">Two-component regulatory system</keyword>
<evidence type="ECO:0000256" key="4">
    <source>
        <dbReference type="ARBA" id="ARBA00022553"/>
    </source>
</evidence>
<dbReference type="PROSITE" id="PS50109">
    <property type="entry name" value="HIS_KIN"/>
    <property type="match status" value="1"/>
</dbReference>
<organism evidence="15 16">
    <name type="scientific">Gluconacetobacter takamatsuzukensis</name>
    <dbReference type="NCBI Taxonomy" id="1286190"/>
    <lineage>
        <taxon>Bacteria</taxon>
        <taxon>Pseudomonadati</taxon>
        <taxon>Pseudomonadota</taxon>
        <taxon>Alphaproteobacteria</taxon>
        <taxon>Acetobacterales</taxon>
        <taxon>Acetobacteraceae</taxon>
        <taxon>Gluconacetobacter</taxon>
    </lineage>
</organism>
<feature type="compositionally biased region" description="Low complexity" evidence="11">
    <location>
        <begin position="486"/>
        <end position="508"/>
    </location>
</feature>
<dbReference type="RefSeq" id="WP_182947560.1">
    <property type="nucleotide sequence ID" value="NZ_JABEQK010000002.1"/>
</dbReference>
<dbReference type="PRINTS" id="PR00344">
    <property type="entry name" value="BCTRLSENSOR"/>
</dbReference>
<keyword evidence="8 12" id="KW-1133">Transmembrane helix</keyword>
<dbReference type="SUPFAM" id="SSF47384">
    <property type="entry name" value="Homodimeric domain of signal transducing histidine kinase"/>
    <property type="match status" value="1"/>
</dbReference>
<keyword evidence="10 12" id="KW-0472">Membrane</keyword>
<dbReference type="EC" id="2.7.13.3" evidence="3"/>
<gene>
    <name evidence="15" type="ORF">HLH27_02555</name>
</gene>
<dbReference type="SUPFAM" id="SSF158472">
    <property type="entry name" value="HAMP domain-like"/>
    <property type="match status" value="1"/>
</dbReference>
<keyword evidence="6 12" id="KW-0812">Transmembrane</keyword>
<dbReference type="InterPro" id="IPR050428">
    <property type="entry name" value="TCS_sensor_his_kinase"/>
</dbReference>
<dbReference type="CDD" id="cd00082">
    <property type="entry name" value="HisKA"/>
    <property type="match status" value="1"/>
</dbReference>
<proteinExistence type="predicted"/>
<evidence type="ECO:0000313" key="16">
    <source>
        <dbReference type="Proteomes" id="UP000540556"/>
    </source>
</evidence>
<dbReference type="GO" id="GO:0005886">
    <property type="term" value="C:plasma membrane"/>
    <property type="evidence" value="ECO:0007669"/>
    <property type="project" value="TreeGrafter"/>
</dbReference>
<dbReference type="Pfam" id="PF02518">
    <property type="entry name" value="HATPase_c"/>
    <property type="match status" value="1"/>
</dbReference>
<dbReference type="InterPro" id="IPR036097">
    <property type="entry name" value="HisK_dim/P_sf"/>
</dbReference>
<keyword evidence="4" id="KW-0597">Phosphoprotein</keyword>
<comment type="catalytic activity">
    <reaction evidence="1">
        <text>ATP + protein L-histidine = ADP + protein N-phospho-L-histidine.</text>
        <dbReference type="EC" id="2.7.13.3"/>
    </reaction>
</comment>
<dbReference type="PROSITE" id="PS50885">
    <property type="entry name" value="HAMP"/>
    <property type="match status" value="1"/>
</dbReference>
<dbReference type="SMART" id="SM00388">
    <property type="entry name" value="HisKA"/>
    <property type="match status" value="1"/>
</dbReference>
<dbReference type="Gene3D" id="1.10.287.130">
    <property type="match status" value="1"/>
</dbReference>
<dbReference type="EMBL" id="JABEQK010000002">
    <property type="protein sequence ID" value="MBB2203901.1"/>
    <property type="molecule type" value="Genomic_DNA"/>
</dbReference>
<evidence type="ECO:0000256" key="11">
    <source>
        <dbReference type="SAM" id="MobiDB-lite"/>
    </source>
</evidence>
<dbReference type="GO" id="GO:0000155">
    <property type="term" value="F:phosphorelay sensor kinase activity"/>
    <property type="evidence" value="ECO:0007669"/>
    <property type="project" value="InterPro"/>
</dbReference>
<keyword evidence="7 15" id="KW-0418">Kinase</keyword>
<feature type="domain" description="Histidine kinase" evidence="13">
    <location>
        <begin position="254"/>
        <end position="481"/>
    </location>
</feature>
<sequence>MSSARQAFAGGGARRRFRLPRSAGLRFSLGYGLLFALSSILFMSFIWWGTIGFLERQVETAINADARALSQRWTEGGLPTLALTIDDRLEQNLDDDAIYLMVDPTGHRLAGNLSEWPAQVVRNDRWYSLEVTRAGMRDTAQIHAFNLPGGFRLLVGRDVRARAVLRRLLTDSLLWAWMMVTLLAISGAALVHSMFRRMIKSVAQTTSAIAHGDLSRRMPLVGNGDELDQVAEAINEMLDRIVRLMDGVRQVSNAIAHDLRTPITRARTQLEDAALHARDSGELRAAVERAVGDLDNVTAVFEALLRIAQIEAGSRRSAFAPFDLVPLLADIGDLYEAVAEERQIRLVLRLPPALPFYGDRAMMQQAVANLLDNAIKFSPAGGTVTLAAALGPALPGVAASMATPTRDVVSIAVTDEGIGMNEADLARASERFFRAESARNTPGAGLGLSLVQAIVHLHGGTLRLYPRQPGLAVRMVMPVPREAPRTGRLPRPGRLPRRGAAPGRAPNAAAPPAPGRVTETSRAPHERDT</sequence>
<evidence type="ECO:0000259" key="13">
    <source>
        <dbReference type="PROSITE" id="PS50109"/>
    </source>
</evidence>
<keyword evidence="16" id="KW-1185">Reference proteome</keyword>
<evidence type="ECO:0000313" key="15">
    <source>
        <dbReference type="EMBL" id="MBB2203901.1"/>
    </source>
</evidence>
<feature type="domain" description="HAMP" evidence="14">
    <location>
        <begin position="199"/>
        <end position="246"/>
    </location>
</feature>
<feature type="transmembrane region" description="Helical" evidence="12">
    <location>
        <begin position="24"/>
        <end position="48"/>
    </location>
</feature>
<evidence type="ECO:0000259" key="14">
    <source>
        <dbReference type="PROSITE" id="PS50885"/>
    </source>
</evidence>
<dbReference type="InterPro" id="IPR003594">
    <property type="entry name" value="HATPase_dom"/>
</dbReference>
<keyword evidence="5" id="KW-0808">Transferase</keyword>
<evidence type="ECO:0000256" key="2">
    <source>
        <dbReference type="ARBA" id="ARBA00004370"/>
    </source>
</evidence>
<dbReference type="InterPro" id="IPR004358">
    <property type="entry name" value="Sig_transdc_His_kin-like_C"/>
</dbReference>
<evidence type="ECO:0000256" key="8">
    <source>
        <dbReference type="ARBA" id="ARBA00022989"/>
    </source>
</evidence>
<evidence type="ECO:0000256" key="1">
    <source>
        <dbReference type="ARBA" id="ARBA00000085"/>
    </source>
</evidence>
<dbReference type="PANTHER" id="PTHR45436:SF8">
    <property type="entry name" value="HISTIDINE KINASE"/>
    <property type="match status" value="1"/>
</dbReference>
<reference evidence="15 16" key="1">
    <citation type="submission" date="2020-04" db="EMBL/GenBank/DDBJ databases">
        <title>Description of novel Gluconacetobacter.</title>
        <authorList>
            <person name="Sombolestani A."/>
        </authorList>
    </citation>
    <scope>NUCLEOTIDE SEQUENCE [LARGE SCALE GENOMIC DNA]</scope>
    <source>
        <strain evidence="15 16">LMG 27800</strain>
    </source>
</reference>
<dbReference type="InterPro" id="IPR005467">
    <property type="entry name" value="His_kinase_dom"/>
</dbReference>
<dbReference type="AlphaFoldDB" id="A0A7W4KBJ1"/>
<dbReference type="SUPFAM" id="SSF55874">
    <property type="entry name" value="ATPase domain of HSP90 chaperone/DNA topoisomerase II/histidine kinase"/>
    <property type="match status" value="1"/>
</dbReference>
<evidence type="ECO:0000256" key="12">
    <source>
        <dbReference type="SAM" id="Phobius"/>
    </source>
</evidence>
<dbReference type="Pfam" id="PF00672">
    <property type="entry name" value="HAMP"/>
    <property type="match status" value="1"/>
</dbReference>
<evidence type="ECO:0000256" key="9">
    <source>
        <dbReference type="ARBA" id="ARBA00023012"/>
    </source>
</evidence>
<dbReference type="CDD" id="cd00075">
    <property type="entry name" value="HATPase"/>
    <property type="match status" value="1"/>
</dbReference>
<evidence type="ECO:0000256" key="3">
    <source>
        <dbReference type="ARBA" id="ARBA00012438"/>
    </source>
</evidence>
<evidence type="ECO:0000256" key="7">
    <source>
        <dbReference type="ARBA" id="ARBA00022777"/>
    </source>
</evidence>
<dbReference type="CDD" id="cd06225">
    <property type="entry name" value="HAMP"/>
    <property type="match status" value="1"/>
</dbReference>
<dbReference type="Gene3D" id="3.30.565.10">
    <property type="entry name" value="Histidine kinase-like ATPase, C-terminal domain"/>
    <property type="match status" value="1"/>
</dbReference>
<feature type="region of interest" description="Disordered" evidence="11">
    <location>
        <begin position="482"/>
        <end position="529"/>
    </location>
</feature>
<comment type="caution">
    <text evidence="15">The sequence shown here is derived from an EMBL/GenBank/DDBJ whole genome shotgun (WGS) entry which is preliminary data.</text>
</comment>
<feature type="transmembrane region" description="Helical" evidence="12">
    <location>
        <begin position="174"/>
        <end position="195"/>
    </location>
</feature>
<accession>A0A7W4KBJ1</accession>
<evidence type="ECO:0000256" key="6">
    <source>
        <dbReference type="ARBA" id="ARBA00022692"/>
    </source>
</evidence>
<protein>
    <recommendedName>
        <fullName evidence="3">histidine kinase</fullName>
        <ecNumber evidence="3">2.7.13.3</ecNumber>
    </recommendedName>
</protein>
<dbReference type="InterPro" id="IPR003660">
    <property type="entry name" value="HAMP_dom"/>
</dbReference>
<name>A0A7W4KBJ1_9PROT</name>